<reference evidence="2 3" key="1">
    <citation type="submission" date="2018-11" db="EMBL/GenBank/DDBJ databases">
        <title>Pseudaminobacter arsenicus sp. nov., an arsenic-resistant bacterium isolated from arsenic-rich aquifers.</title>
        <authorList>
            <person name="Mu Y."/>
        </authorList>
    </citation>
    <scope>NUCLEOTIDE SEQUENCE [LARGE SCALE GENOMIC DNA]</scope>
    <source>
        <strain evidence="2 3">CB3</strain>
    </source>
</reference>
<dbReference type="AlphaFoldDB" id="A0A432V565"/>
<organism evidence="2 3">
    <name type="scientific">Borborobacter arsenicus</name>
    <dbReference type="NCBI Taxonomy" id="1851146"/>
    <lineage>
        <taxon>Bacteria</taxon>
        <taxon>Pseudomonadati</taxon>
        <taxon>Pseudomonadota</taxon>
        <taxon>Alphaproteobacteria</taxon>
        <taxon>Hyphomicrobiales</taxon>
        <taxon>Phyllobacteriaceae</taxon>
        <taxon>Borborobacter</taxon>
    </lineage>
</organism>
<dbReference type="InterPro" id="IPR003308">
    <property type="entry name" value="Integrase_Zn-bd_dom_N"/>
</dbReference>
<protein>
    <recommendedName>
        <fullName evidence="1">Integrase-type domain-containing protein</fullName>
    </recommendedName>
</protein>
<evidence type="ECO:0000313" key="3">
    <source>
        <dbReference type="Proteomes" id="UP000281647"/>
    </source>
</evidence>
<name>A0A432V565_9HYPH</name>
<gene>
    <name evidence="2" type="ORF">EET67_14105</name>
</gene>
<accession>A0A432V565</accession>
<keyword evidence="3" id="KW-1185">Reference proteome</keyword>
<dbReference type="Pfam" id="PF02022">
    <property type="entry name" value="Integrase_Zn"/>
    <property type="match status" value="1"/>
</dbReference>
<dbReference type="GO" id="GO:0008270">
    <property type="term" value="F:zinc ion binding"/>
    <property type="evidence" value="ECO:0007669"/>
    <property type="project" value="InterPro"/>
</dbReference>
<evidence type="ECO:0000313" key="2">
    <source>
        <dbReference type="EMBL" id="RUM97291.1"/>
    </source>
</evidence>
<proteinExistence type="predicted"/>
<evidence type="ECO:0000259" key="1">
    <source>
        <dbReference type="Pfam" id="PF02022"/>
    </source>
</evidence>
<comment type="caution">
    <text evidence="2">The sequence shown here is derived from an EMBL/GenBank/DDBJ whole genome shotgun (WGS) entry which is preliminary data.</text>
</comment>
<feature type="domain" description="Integrase-type" evidence="1">
    <location>
        <begin position="23"/>
        <end position="48"/>
    </location>
</feature>
<dbReference type="Proteomes" id="UP000281647">
    <property type="component" value="Unassembled WGS sequence"/>
</dbReference>
<sequence>MQYQFLAHTGFVSQPFSGNSPAWKGQRSKFAATHRGARQIVAACSPCPHLRHICNLSVRPPPRS</sequence>
<dbReference type="EMBL" id="RKST01000013">
    <property type="protein sequence ID" value="RUM97291.1"/>
    <property type="molecule type" value="Genomic_DNA"/>
</dbReference>